<evidence type="ECO:0000313" key="5">
    <source>
        <dbReference type="Proteomes" id="UP001214638"/>
    </source>
</evidence>
<dbReference type="GO" id="GO:0007015">
    <property type="term" value="P:actin filament organization"/>
    <property type="evidence" value="ECO:0007669"/>
    <property type="project" value="TreeGrafter"/>
</dbReference>
<keyword evidence="2" id="KW-0677">Repeat</keyword>
<accession>A0AAD9UP54</accession>
<dbReference type="KEGG" id="bdw:94335932"/>
<keyword evidence="5" id="KW-1185">Reference proteome</keyword>
<gene>
    <name evidence="4" type="ORF">BdWA1_001634</name>
</gene>
<dbReference type="Pfam" id="PF08953">
    <property type="entry name" value="DUF1899"/>
    <property type="match status" value="1"/>
</dbReference>
<dbReference type="GeneID" id="94335932"/>
<sequence length="96" mass="10447">MVCLRLKNIFGERWKQSYRDVKISAKPTQSCGLAANGQFLAFPWDVGGGGMVAVTPLDVVGRDTKSIKLKGHTSGIMDMIFNEFVPNVLATASDGW</sequence>
<keyword evidence="1" id="KW-0853">WD repeat</keyword>
<dbReference type="InterPro" id="IPR015505">
    <property type="entry name" value="Coronin"/>
</dbReference>
<dbReference type="Proteomes" id="UP001214638">
    <property type="component" value="Unassembled WGS sequence"/>
</dbReference>
<dbReference type="InterPro" id="IPR015943">
    <property type="entry name" value="WD40/YVTN_repeat-like_dom_sf"/>
</dbReference>
<evidence type="ECO:0000256" key="2">
    <source>
        <dbReference type="ARBA" id="ARBA00022737"/>
    </source>
</evidence>
<evidence type="ECO:0000256" key="1">
    <source>
        <dbReference type="ARBA" id="ARBA00022574"/>
    </source>
</evidence>
<proteinExistence type="predicted"/>
<protein>
    <recommendedName>
        <fullName evidence="3">DUF1899 domain-containing protein</fullName>
    </recommendedName>
</protein>
<dbReference type="GO" id="GO:0051015">
    <property type="term" value="F:actin filament binding"/>
    <property type="evidence" value="ECO:0007669"/>
    <property type="project" value="TreeGrafter"/>
</dbReference>
<feature type="domain" description="DUF1899" evidence="3">
    <location>
        <begin position="1"/>
        <end position="61"/>
    </location>
</feature>
<dbReference type="EMBL" id="JALLKP010000002">
    <property type="protein sequence ID" value="KAK2196390.1"/>
    <property type="molecule type" value="Genomic_DNA"/>
</dbReference>
<dbReference type="SMART" id="SM01166">
    <property type="entry name" value="DUF1899"/>
    <property type="match status" value="1"/>
</dbReference>
<dbReference type="AlphaFoldDB" id="A0AAD9UP54"/>
<dbReference type="InterPro" id="IPR015048">
    <property type="entry name" value="DUF1899"/>
</dbReference>
<dbReference type="PANTHER" id="PTHR10856">
    <property type="entry name" value="CORONIN"/>
    <property type="match status" value="1"/>
</dbReference>
<evidence type="ECO:0000259" key="3">
    <source>
        <dbReference type="SMART" id="SM01166"/>
    </source>
</evidence>
<name>A0AAD9UP54_9APIC</name>
<dbReference type="Gene3D" id="2.130.10.10">
    <property type="entry name" value="YVTN repeat-like/Quinoprotein amine dehydrogenase"/>
    <property type="match status" value="1"/>
</dbReference>
<organism evidence="4 5">
    <name type="scientific">Babesia duncani</name>
    <dbReference type="NCBI Taxonomy" id="323732"/>
    <lineage>
        <taxon>Eukaryota</taxon>
        <taxon>Sar</taxon>
        <taxon>Alveolata</taxon>
        <taxon>Apicomplexa</taxon>
        <taxon>Aconoidasida</taxon>
        <taxon>Piroplasmida</taxon>
        <taxon>Babesiidae</taxon>
        <taxon>Babesia</taxon>
    </lineage>
</organism>
<dbReference type="PANTHER" id="PTHR10856:SF0">
    <property type="entry name" value="CORONIN"/>
    <property type="match status" value="1"/>
</dbReference>
<comment type="caution">
    <text evidence="4">The sequence shown here is derived from an EMBL/GenBank/DDBJ whole genome shotgun (WGS) entry which is preliminary data.</text>
</comment>
<evidence type="ECO:0000313" key="4">
    <source>
        <dbReference type="EMBL" id="KAK2196390.1"/>
    </source>
</evidence>
<dbReference type="RefSeq" id="XP_067803232.1">
    <property type="nucleotide sequence ID" value="XM_067946668.1"/>
</dbReference>
<reference evidence="4" key="1">
    <citation type="journal article" date="2023" name="Nat. Microbiol.">
        <title>Babesia duncani multi-omics identifies virulence factors and drug targets.</title>
        <authorList>
            <person name="Singh P."/>
            <person name="Lonardi S."/>
            <person name="Liang Q."/>
            <person name="Vydyam P."/>
            <person name="Khabirova E."/>
            <person name="Fang T."/>
            <person name="Gihaz S."/>
            <person name="Thekkiniath J."/>
            <person name="Munshi M."/>
            <person name="Abel S."/>
            <person name="Ciampossin L."/>
            <person name="Batugedara G."/>
            <person name="Gupta M."/>
            <person name="Lu X.M."/>
            <person name="Lenz T."/>
            <person name="Chakravarty S."/>
            <person name="Cornillot E."/>
            <person name="Hu Y."/>
            <person name="Ma W."/>
            <person name="Gonzalez L.M."/>
            <person name="Sanchez S."/>
            <person name="Estrada K."/>
            <person name="Sanchez-Flores A."/>
            <person name="Montero E."/>
            <person name="Harb O.S."/>
            <person name="Le Roch K.G."/>
            <person name="Mamoun C.B."/>
        </authorList>
    </citation>
    <scope>NUCLEOTIDE SEQUENCE</scope>
    <source>
        <strain evidence="4">WA1</strain>
    </source>
</reference>